<evidence type="ECO:0000313" key="1">
    <source>
        <dbReference type="EMBL" id="KDE97235.1"/>
    </source>
</evidence>
<keyword evidence="2" id="KW-1185">Reference proteome</keyword>
<organism evidence="1 2">
    <name type="scientific">Mycolicibacterium aromaticivorans JS19b1 = JCM 16368</name>
    <dbReference type="NCBI Taxonomy" id="1440774"/>
    <lineage>
        <taxon>Bacteria</taxon>
        <taxon>Bacillati</taxon>
        <taxon>Actinomycetota</taxon>
        <taxon>Actinomycetes</taxon>
        <taxon>Mycobacteriales</taxon>
        <taxon>Mycobacteriaceae</taxon>
        <taxon>Mycolicibacterium</taxon>
    </lineage>
</organism>
<reference evidence="1" key="1">
    <citation type="submission" date="2014-05" db="EMBL/GenBank/DDBJ databases">
        <title>Genome sequence of Mycobacterium aromaticivorans strain JS19b1T (= DSM 45407T).</title>
        <authorList>
            <person name="Kwak Y."/>
            <person name="Park G.-S."/>
            <person name="Li Q.X."/>
            <person name="Lee S.-E."/>
            <person name="Shin J.-H."/>
        </authorList>
    </citation>
    <scope>NUCLEOTIDE SEQUENCE [LARGE SCALE GENOMIC DNA]</scope>
    <source>
        <strain evidence="1">JS19b1</strain>
    </source>
</reference>
<comment type="caution">
    <text evidence="1">The sequence shown here is derived from an EMBL/GenBank/DDBJ whole genome shotgun (WGS) entry which is preliminary data.</text>
</comment>
<dbReference type="EMBL" id="JALN02000002">
    <property type="protein sequence ID" value="KDE97235.1"/>
    <property type="molecule type" value="Genomic_DNA"/>
</dbReference>
<dbReference type="eggNOG" id="ENOG5032DPG">
    <property type="taxonomic scope" value="Bacteria"/>
</dbReference>
<name>A0A064CA97_9MYCO</name>
<dbReference type="AlphaFoldDB" id="A0A064CA97"/>
<dbReference type="STRING" id="1440774.Y900_028665"/>
<dbReference type="Proteomes" id="UP000022835">
    <property type="component" value="Unassembled WGS sequence"/>
</dbReference>
<evidence type="ECO:0000313" key="2">
    <source>
        <dbReference type="Proteomes" id="UP000022835"/>
    </source>
</evidence>
<dbReference type="RefSeq" id="WP_036348576.1">
    <property type="nucleotide sequence ID" value="NZ_JALN02000002.1"/>
</dbReference>
<gene>
    <name evidence="1" type="ORF">Y900_028665</name>
</gene>
<protein>
    <submittedName>
        <fullName evidence="1">Uncharacterized protein</fullName>
    </submittedName>
</protein>
<dbReference type="OrthoDB" id="4762687at2"/>
<accession>A0A064CA97</accession>
<proteinExistence type="predicted"/>
<sequence>MPAKTHIDTQATAAALAAVAEHRMTAIAGTDITLPQGEYVGATNAVAASLITTRLAELASLTVAGAAAAQCSVATYEATEQANAATLTT</sequence>